<dbReference type="InterPro" id="IPR038906">
    <property type="entry name" value="TTC36"/>
</dbReference>
<evidence type="ECO:0000256" key="1">
    <source>
        <dbReference type="ARBA" id="ARBA00006995"/>
    </source>
</evidence>
<name>A0A3N4HSM3_ASCIM</name>
<evidence type="ECO:0000313" key="2">
    <source>
        <dbReference type="EMBL" id="RPA74800.1"/>
    </source>
</evidence>
<protein>
    <submittedName>
        <fullName evidence="2">Uncharacterized protein</fullName>
    </submittedName>
</protein>
<evidence type="ECO:0000313" key="3">
    <source>
        <dbReference type="Proteomes" id="UP000275078"/>
    </source>
</evidence>
<sequence length="258" mass="28170">MASATGLSSHDSSVLLRLFDPELTPNQPLAAATSPSPAISTILSPSGNEVLPYEPTLEPSLLKSLEEVEKTAIRLSEQALATPSPLEKLYEAKKLLDGLVHSHPTYASARNNRAQLSRLILTELAKSNTPLDSRRSIILELKLDLDTAITSLTPPSTSTAQPSEKALKILSNAHTQRGTLYFLASESPADYWEEMSEEQWNAEKEKLADLAHKDFTMGSKLGNELAKEMSVRTNPYAKLCGSMLKGVMKAEIDAYYGK</sequence>
<dbReference type="PANTHER" id="PTHR21405:SF0">
    <property type="entry name" value="TETRATRICOPEPTIDE REPEAT PROTEIN 36"/>
    <property type="match status" value="1"/>
</dbReference>
<comment type="similarity">
    <text evidence="1">Belongs to the TTC36 family.</text>
</comment>
<dbReference type="AlphaFoldDB" id="A0A3N4HSM3"/>
<dbReference type="OrthoDB" id="539634at2759"/>
<dbReference type="EMBL" id="ML119780">
    <property type="protein sequence ID" value="RPA74800.1"/>
    <property type="molecule type" value="Genomic_DNA"/>
</dbReference>
<proteinExistence type="inferred from homology"/>
<reference evidence="2 3" key="1">
    <citation type="journal article" date="2018" name="Nat. Ecol. Evol.">
        <title>Pezizomycetes genomes reveal the molecular basis of ectomycorrhizal truffle lifestyle.</title>
        <authorList>
            <person name="Murat C."/>
            <person name="Payen T."/>
            <person name="Noel B."/>
            <person name="Kuo A."/>
            <person name="Morin E."/>
            <person name="Chen J."/>
            <person name="Kohler A."/>
            <person name="Krizsan K."/>
            <person name="Balestrini R."/>
            <person name="Da Silva C."/>
            <person name="Montanini B."/>
            <person name="Hainaut M."/>
            <person name="Levati E."/>
            <person name="Barry K.W."/>
            <person name="Belfiori B."/>
            <person name="Cichocki N."/>
            <person name="Clum A."/>
            <person name="Dockter R.B."/>
            <person name="Fauchery L."/>
            <person name="Guy J."/>
            <person name="Iotti M."/>
            <person name="Le Tacon F."/>
            <person name="Lindquist E.A."/>
            <person name="Lipzen A."/>
            <person name="Malagnac F."/>
            <person name="Mello A."/>
            <person name="Molinier V."/>
            <person name="Miyauchi S."/>
            <person name="Poulain J."/>
            <person name="Riccioni C."/>
            <person name="Rubini A."/>
            <person name="Sitrit Y."/>
            <person name="Splivallo R."/>
            <person name="Traeger S."/>
            <person name="Wang M."/>
            <person name="Zifcakova L."/>
            <person name="Wipf D."/>
            <person name="Zambonelli A."/>
            <person name="Paolocci F."/>
            <person name="Nowrousian M."/>
            <person name="Ottonello S."/>
            <person name="Baldrian P."/>
            <person name="Spatafora J.W."/>
            <person name="Henrissat B."/>
            <person name="Nagy L.G."/>
            <person name="Aury J.M."/>
            <person name="Wincker P."/>
            <person name="Grigoriev I.V."/>
            <person name="Bonfante P."/>
            <person name="Martin F.M."/>
        </authorList>
    </citation>
    <scope>NUCLEOTIDE SEQUENCE [LARGE SCALE GENOMIC DNA]</scope>
    <source>
        <strain evidence="2 3">RN42</strain>
    </source>
</reference>
<dbReference type="Proteomes" id="UP000275078">
    <property type="component" value="Unassembled WGS sequence"/>
</dbReference>
<organism evidence="2 3">
    <name type="scientific">Ascobolus immersus RN42</name>
    <dbReference type="NCBI Taxonomy" id="1160509"/>
    <lineage>
        <taxon>Eukaryota</taxon>
        <taxon>Fungi</taxon>
        <taxon>Dikarya</taxon>
        <taxon>Ascomycota</taxon>
        <taxon>Pezizomycotina</taxon>
        <taxon>Pezizomycetes</taxon>
        <taxon>Pezizales</taxon>
        <taxon>Ascobolaceae</taxon>
        <taxon>Ascobolus</taxon>
    </lineage>
</organism>
<keyword evidence="3" id="KW-1185">Reference proteome</keyword>
<accession>A0A3N4HSM3</accession>
<dbReference type="PANTHER" id="PTHR21405">
    <property type="entry name" value="CDNA SEQUENCE BC021608"/>
    <property type="match status" value="1"/>
</dbReference>
<gene>
    <name evidence="2" type="ORF">BJ508DRAFT_418455</name>
</gene>
<dbReference type="STRING" id="1160509.A0A3N4HSM3"/>
<dbReference type="GO" id="GO:0006570">
    <property type="term" value="P:tyrosine metabolic process"/>
    <property type="evidence" value="ECO:0007669"/>
    <property type="project" value="TreeGrafter"/>
</dbReference>